<accession>A0ABN1L565</accession>
<comment type="caution">
    <text evidence="1">The sequence shown here is derived from an EMBL/GenBank/DDBJ whole genome shotgun (WGS) entry which is preliminary data.</text>
</comment>
<proteinExistence type="predicted"/>
<gene>
    <name evidence="1" type="ORF">GCM10009111_11910</name>
</gene>
<sequence length="119" mass="13689">MSLKNDDLLNNVKRQAKRLSKKLSIPLGQSQEMLSYVVYGCDSYGQLISFLKSDSFENQNLILAALHPRAEDFLLKLLHTDMNNILSRFNERVEKIKINENSVVEIFGIEPTDFKSKIK</sequence>
<evidence type="ECO:0000313" key="1">
    <source>
        <dbReference type="EMBL" id="GAA0814695.1"/>
    </source>
</evidence>
<name>A0ABN1L565_9GAMM</name>
<evidence type="ECO:0000313" key="2">
    <source>
        <dbReference type="Proteomes" id="UP001500021"/>
    </source>
</evidence>
<dbReference type="Proteomes" id="UP001500021">
    <property type="component" value="Unassembled WGS sequence"/>
</dbReference>
<dbReference type="EMBL" id="BAAAFA010000003">
    <property type="protein sequence ID" value="GAA0814695.1"/>
    <property type="molecule type" value="Genomic_DNA"/>
</dbReference>
<dbReference type="RefSeq" id="WP_343816176.1">
    <property type="nucleotide sequence ID" value="NZ_BAAAFA010000003.1"/>
</dbReference>
<keyword evidence="2" id="KW-1185">Reference proteome</keyword>
<organism evidence="1 2">
    <name type="scientific">Colwellia asteriadis</name>
    <dbReference type="NCBI Taxonomy" id="517723"/>
    <lineage>
        <taxon>Bacteria</taxon>
        <taxon>Pseudomonadati</taxon>
        <taxon>Pseudomonadota</taxon>
        <taxon>Gammaproteobacteria</taxon>
        <taxon>Alteromonadales</taxon>
        <taxon>Colwelliaceae</taxon>
        <taxon>Colwellia</taxon>
    </lineage>
</organism>
<protein>
    <submittedName>
        <fullName evidence="1">Uncharacterized protein</fullName>
    </submittedName>
</protein>
<reference evidence="1 2" key="1">
    <citation type="journal article" date="2019" name="Int. J. Syst. Evol. Microbiol.">
        <title>The Global Catalogue of Microorganisms (GCM) 10K type strain sequencing project: providing services to taxonomists for standard genome sequencing and annotation.</title>
        <authorList>
            <consortium name="The Broad Institute Genomics Platform"/>
            <consortium name="The Broad Institute Genome Sequencing Center for Infectious Disease"/>
            <person name="Wu L."/>
            <person name="Ma J."/>
        </authorList>
    </citation>
    <scope>NUCLEOTIDE SEQUENCE [LARGE SCALE GENOMIC DNA]</scope>
    <source>
        <strain evidence="1 2">JCM 15608</strain>
    </source>
</reference>